<comment type="similarity">
    <text evidence="1 5">Belongs to the HypA/HybF family.</text>
</comment>
<evidence type="ECO:0000256" key="4">
    <source>
        <dbReference type="ARBA" id="ARBA00022833"/>
    </source>
</evidence>
<dbReference type="GO" id="GO:0016530">
    <property type="term" value="F:metallochaperone activity"/>
    <property type="evidence" value="ECO:0007669"/>
    <property type="project" value="UniProtKB-ARBA"/>
</dbReference>
<dbReference type="PIRSF" id="PIRSF004761">
    <property type="entry name" value="Hydrgn_mat_HypA"/>
    <property type="match status" value="1"/>
</dbReference>
<evidence type="ECO:0000313" key="6">
    <source>
        <dbReference type="EMBL" id="MBB1488694.1"/>
    </source>
</evidence>
<feature type="binding site" evidence="5">
    <location>
        <position position="76"/>
    </location>
    <ligand>
        <name>Zn(2+)</name>
        <dbReference type="ChEBI" id="CHEBI:29105"/>
    </ligand>
</feature>
<keyword evidence="3 5" id="KW-0479">Metal-binding</keyword>
<feature type="binding site" evidence="5">
    <location>
        <position position="2"/>
    </location>
    <ligand>
        <name>Ni(2+)</name>
        <dbReference type="ChEBI" id="CHEBI:49786"/>
    </ligand>
</feature>
<proteinExistence type="inferred from homology"/>
<evidence type="ECO:0000313" key="7">
    <source>
        <dbReference type="Proteomes" id="UP000565262"/>
    </source>
</evidence>
<dbReference type="InterPro" id="IPR020538">
    <property type="entry name" value="Hydgase_Ni_incorp_HypA/HybF_CS"/>
</dbReference>
<dbReference type="GO" id="GO:0051604">
    <property type="term" value="P:protein maturation"/>
    <property type="evidence" value="ECO:0007669"/>
    <property type="project" value="InterPro"/>
</dbReference>
<dbReference type="RefSeq" id="WP_182810466.1">
    <property type="nucleotide sequence ID" value="NZ_JACJFM010000033.1"/>
</dbReference>
<evidence type="ECO:0000256" key="1">
    <source>
        <dbReference type="ARBA" id="ARBA00010748"/>
    </source>
</evidence>
<keyword evidence="4 5" id="KW-0862">Zinc</keyword>
<dbReference type="AlphaFoldDB" id="A0A839IVP7"/>
<dbReference type="PANTHER" id="PTHR34535:SF3">
    <property type="entry name" value="HYDROGENASE MATURATION FACTOR HYPA"/>
    <property type="match status" value="1"/>
</dbReference>
<evidence type="ECO:0000256" key="3">
    <source>
        <dbReference type="ARBA" id="ARBA00022723"/>
    </source>
</evidence>
<dbReference type="GO" id="GO:0016151">
    <property type="term" value="F:nickel cation binding"/>
    <property type="evidence" value="ECO:0007669"/>
    <property type="project" value="UniProtKB-UniRule"/>
</dbReference>
<dbReference type="EMBL" id="JACJFM010000033">
    <property type="protein sequence ID" value="MBB1488694.1"/>
    <property type="molecule type" value="Genomic_DNA"/>
</dbReference>
<sequence>MHEMSICEGLVQVLEDQAESQHYSRVKQVWLEIGPLASVETEALRFCFDACTRNTLAEGAVLHIIDLPGSGWCLGCSQQIKVRQRYQACPECGSYQVQVTGGEELRIKELEVD</sequence>
<evidence type="ECO:0000256" key="2">
    <source>
        <dbReference type="ARBA" id="ARBA00022596"/>
    </source>
</evidence>
<organism evidence="6 7">
    <name type="scientific">Oceanospirillum sediminis</name>
    <dbReference type="NCBI Taxonomy" id="2760088"/>
    <lineage>
        <taxon>Bacteria</taxon>
        <taxon>Pseudomonadati</taxon>
        <taxon>Pseudomonadota</taxon>
        <taxon>Gammaproteobacteria</taxon>
        <taxon>Oceanospirillales</taxon>
        <taxon>Oceanospirillaceae</taxon>
        <taxon>Oceanospirillum</taxon>
    </lineage>
</organism>
<feature type="binding site" evidence="5">
    <location>
        <position position="92"/>
    </location>
    <ligand>
        <name>Zn(2+)</name>
        <dbReference type="ChEBI" id="CHEBI:29105"/>
    </ligand>
</feature>
<dbReference type="HAMAP" id="MF_00213">
    <property type="entry name" value="HypA_HybF"/>
    <property type="match status" value="1"/>
</dbReference>
<evidence type="ECO:0000256" key="5">
    <source>
        <dbReference type="HAMAP-Rule" id="MF_00213"/>
    </source>
</evidence>
<keyword evidence="7" id="KW-1185">Reference proteome</keyword>
<comment type="caution">
    <text evidence="6">The sequence shown here is derived from an EMBL/GenBank/DDBJ whole genome shotgun (WGS) entry which is preliminary data.</text>
</comment>
<comment type="function">
    <text evidence="5">Involved in the maturation of [NiFe] hydrogenases. Required for nickel insertion into the metal center of the hydrogenase.</text>
</comment>
<accession>A0A839IVP7</accession>
<gene>
    <name evidence="5 6" type="primary">hypA</name>
    <name evidence="6" type="ORF">H4O21_18980</name>
</gene>
<dbReference type="NCBIfam" id="TIGR00100">
    <property type="entry name" value="hypA"/>
    <property type="match status" value="1"/>
</dbReference>
<feature type="binding site" evidence="5">
    <location>
        <position position="73"/>
    </location>
    <ligand>
        <name>Zn(2+)</name>
        <dbReference type="ChEBI" id="CHEBI:29105"/>
    </ligand>
</feature>
<protein>
    <recommendedName>
        <fullName evidence="5">Hydrogenase maturation factor HypA</fullName>
    </recommendedName>
</protein>
<dbReference type="FunFam" id="3.30.2320.80:FF:000001">
    <property type="entry name" value="Hydrogenase maturation factor HypA"/>
    <property type="match status" value="1"/>
</dbReference>
<dbReference type="InterPro" id="IPR000688">
    <property type="entry name" value="HypA/HybF"/>
</dbReference>
<dbReference type="GO" id="GO:0008270">
    <property type="term" value="F:zinc ion binding"/>
    <property type="evidence" value="ECO:0007669"/>
    <property type="project" value="UniProtKB-UniRule"/>
</dbReference>
<dbReference type="Pfam" id="PF01155">
    <property type="entry name" value="HypA"/>
    <property type="match status" value="1"/>
</dbReference>
<dbReference type="Gene3D" id="3.30.2320.80">
    <property type="match status" value="1"/>
</dbReference>
<dbReference type="PANTHER" id="PTHR34535">
    <property type="entry name" value="HYDROGENASE MATURATION FACTOR HYPA"/>
    <property type="match status" value="1"/>
</dbReference>
<name>A0A839IVP7_9GAMM</name>
<reference evidence="6 7" key="1">
    <citation type="submission" date="2020-08" db="EMBL/GenBank/DDBJ databases">
        <title>Oceanospirillum sp. nov. isolated from marine sediment.</title>
        <authorList>
            <person name="Ji X."/>
        </authorList>
    </citation>
    <scope>NUCLEOTIDE SEQUENCE [LARGE SCALE GENOMIC DNA]</scope>
    <source>
        <strain evidence="6 7">D5</strain>
    </source>
</reference>
<keyword evidence="2 5" id="KW-0533">Nickel</keyword>
<dbReference type="PROSITE" id="PS01249">
    <property type="entry name" value="HYPA"/>
    <property type="match status" value="1"/>
</dbReference>
<dbReference type="Proteomes" id="UP000565262">
    <property type="component" value="Unassembled WGS sequence"/>
</dbReference>
<feature type="binding site" evidence="5">
    <location>
        <position position="89"/>
    </location>
    <ligand>
        <name>Zn(2+)</name>
        <dbReference type="ChEBI" id="CHEBI:29105"/>
    </ligand>
</feature>